<protein>
    <submittedName>
        <fullName evidence="2">Fic family protein</fullName>
    </submittedName>
</protein>
<evidence type="ECO:0000313" key="2">
    <source>
        <dbReference type="EMBL" id="QNQ10702.1"/>
    </source>
</evidence>
<organism evidence="2 3">
    <name type="scientific">Sphingomonas alpina</name>
    <dbReference type="NCBI Taxonomy" id="653931"/>
    <lineage>
        <taxon>Bacteria</taxon>
        <taxon>Pseudomonadati</taxon>
        <taxon>Pseudomonadota</taxon>
        <taxon>Alphaproteobacteria</taxon>
        <taxon>Sphingomonadales</taxon>
        <taxon>Sphingomonadaceae</taxon>
        <taxon>Sphingomonas</taxon>
    </lineage>
</organism>
<dbReference type="InterPro" id="IPR036597">
    <property type="entry name" value="Fido-like_dom_sf"/>
</dbReference>
<dbReference type="RefSeq" id="WP_187762993.1">
    <property type="nucleotide sequence ID" value="NZ_CP061038.1"/>
</dbReference>
<dbReference type="PROSITE" id="PS51459">
    <property type="entry name" value="FIDO"/>
    <property type="match status" value="1"/>
</dbReference>
<feature type="domain" description="Fido" evidence="1">
    <location>
        <begin position="38"/>
        <end position="178"/>
    </location>
</feature>
<accession>A0A7H0LLZ9</accession>
<dbReference type="EMBL" id="CP061038">
    <property type="protein sequence ID" value="QNQ10702.1"/>
    <property type="molecule type" value="Genomic_DNA"/>
</dbReference>
<evidence type="ECO:0000313" key="3">
    <source>
        <dbReference type="Proteomes" id="UP000516148"/>
    </source>
</evidence>
<sequence length="200" mass="22889">MDQKVQYHLEVEKKLPPNRKVFNRRIQEPVLSGYWNSLKKFDFTPESSAFFVSLLCGKEVSLRTQGMRAFDDKNNKTIFEDYDPSQSWMNKIIDIRLKGYDPVTEGIICYTIVIFAHPFLDGNGRFARSVFYGALARHGILRSPCLGMGAGFTLHIARIAKAATQLSQSGDWVPYLRELTSIIEDCCSYAFFIRCAELRP</sequence>
<dbReference type="Proteomes" id="UP000516148">
    <property type="component" value="Chromosome"/>
</dbReference>
<proteinExistence type="predicted"/>
<evidence type="ECO:0000259" key="1">
    <source>
        <dbReference type="PROSITE" id="PS51459"/>
    </source>
</evidence>
<dbReference type="AlphaFoldDB" id="A0A7H0LLZ9"/>
<dbReference type="KEGG" id="spap:H3Z74_05760"/>
<keyword evidence="3" id="KW-1185">Reference proteome</keyword>
<dbReference type="SUPFAM" id="SSF140931">
    <property type="entry name" value="Fic-like"/>
    <property type="match status" value="1"/>
</dbReference>
<dbReference type="InterPro" id="IPR003812">
    <property type="entry name" value="Fido"/>
</dbReference>
<gene>
    <name evidence="2" type="ORF">H3Z74_05760</name>
</gene>
<reference evidence="2 3" key="1">
    <citation type="submission" date="2020-09" db="EMBL/GenBank/DDBJ databases">
        <title>Sphingomonas sp., a new species isolated from pork steak.</title>
        <authorList>
            <person name="Heidler von Heilborn D."/>
        </authorList>
    </citation>
    <scope>NUCLEOTIDE SEQUENCE [LARGE SCALE GENOMIC DNA]</scope>
    <source>
        <strain evidence="3">S8-3T</strain>
    </source>
</reference>
<name>A0A7H0LLZ9_9SPHN</name>
<dbReference type="Gene3D" id="1.10.3290.10">
    <property type="entry name" value="Fido-like domain"/>
    <property type="match status" value="1"/>
</dbReference>